<keyword evidence="1" id="KW-1133">Transmembrane helix</keyword>
<dbReference type="AlphaFoldDB" id="A0A915L1F9"/>
<evidence type="ECO:0000313" key="2">
    <source>
        <dbReference type="Proteomes" id="UP000887565"/>
    </source>
</evidence>
<keyword evidence="1" id="KW-0472">Membrane</keyword>
<keyword evidence="1" id="KW-0812">Transmembrane</keyword>
<accession>A0A915L1F9</accession>
<protein>
    <submittedName>
        <fullName evidence="3">Carboxylic ester hydrolase</fullName>
    </submittedName>
</protein>
<dbReference type="WBParaSite" id="nRc.2.0.1.t44999-RA">
    <property type="protein sequence ID" value="nRc.2.0.1.t44999-RA"/>
    <property type="gene ID" value="nRc.2.0.1.g44999"/>
</dbReference>
<name>A0A915L1F9_ROMCU</name>
<proteinExistence type="predicted"/>
<feature type="transmembrane region" description="Helical" evidence="1">
    <location>
        <begin position="50"/>
        <end position="67"/>
    </location>
</feature>
<evidence type="ECO:0000256" key="1">
    <source>
        <dbReference type="SAM" id="Phobius"/>
    </source>
</evidence>
<reference evidence="3" key="1">
    <citation type="submission" date="2022-11" db="UniProtKB">
        <authorList>
            <consortium name="WormBaseParasite"/>
        </authorList>
    </citation>
    <scope>IDENTIFICATION</scope>
</reference>
<sequence>MDAPFVKYFSDQKYGGPNDYYMIGKSSGGHPMASHMADDFRGGVPGALQANYMWCVQLFMLLNFQTIRMTQLRKRSKDLFIACSSWLRHPASSAFFQLNK</sequence>
<dbReference type="Proteomes" id="UP000887565">
    <property type="component" value="Unplaced"/>
</dbReference>
<keyword evidence="2" id="KW-1185">Reference proteome</keyword>
<organism evidence="2 3">
    <name type="scientific">Romanomermis culicivorax</name>
    <name type="common">Nematode worm</name>
    <dbReference type="NCBI Taxonomy" id="13658"/>
    <lineage>
        <taxon>Eukaryota</taxon>
        <taxon>Metazoa</taxon>
        <taxon>Ecdysozoa</taxon>
        <taxon>Nematoda</taxon>
        <taxon>Enoplea</taxon>
        <taxon>Dorylaimia</taxon>
        <taxon>Mermithida</taxon>
        <taxon>Mermithoidea</taxon>
        <taxon>Mermithidae</taxon>
        <taxon>Romanomermis</taxon>
    </lineage>
</organism>
<evidence type="ECO:0000313" key="3">
    <source>
        <dbReference type="WBParaSite" id="nRc.2.0.1.t44999-RA"/>
    </source>
</evidence>